<sequence>MRVFVFFDLPIDTAAQRKEYRLFRKYLIKEGYLMLQESVYAKLVVNDAQAGAAINRLRQHRPPAGLVQALKVTEKQFATMEFITGARQSHDELDTLEGFVVL</sequence>
<keyword evidence="6 9" id="KW-0378">Hydrolase</keyword>
<comment type="subunit">
    <text evidence="9">Homodimer, forms a heterotetramer with a Cas1 homodimer.</text>
</comment>
<evidence type="ECO:0000313" key="10">
    <source>
        <dbReference type="EMBL" id="HJH44144.1"/>
    </source>
</evidence>
<dbReference type="RefSeq" id="WP_087197026.1">
    <property type="nucleotide sequence ID" value="NZ_DBEYRC010000113.1"/>
</dbReference>
<proteinExistence type="inferred from homology"/>
<reference evidence="10" key="2">
    <citation type="journal article" date="2021" name="PeerJ">
        <title>Extensive microbial diversity within the chicken gut microbiome revealed by metagenomics and culture.</title>
        <authorList>
            <person name="Gilroy R."/>
            <person name="Ravi A."/>
            <person name="Getino M."/>
            <person name="Pursley I."/>
            <person name="Horton D.L."/>
            <person name="Alikhan N.F."/>
            <person name="Baker D."/>
            <person name="Gharbi K."/>
            <person name="Hall N."/>
            <person name="Watson M."/>
            <person name="Adriaenssens E.M."/>
            <person name="Foster-Nyarko E."/>
            <person name="Jarju S."/>
            <person name="Secka A."/>
            <person name="Antonio M."/>
            <person name="Oren A."/>
            <person name="Chaudhuri R.R."/>
            <person name="La Ragione R."/>
            <person name="Hildebrand F."/>
            <person name="Pallen M.J."/>
        </authorList>
    </citation>
    <scope>NUCLEOTIDE SEQUENCE</scope>
    <source>
        <strain evidence="10">USAMLcec12-2067</strain>
    </source>
</reference>
<keyword evidence="12" id="KW-1185">Reference proteome</keyword>
<evidence type="ECO:0000256" key="2">
    <source>
        <dbReference type="ARBA" id="ARBA00009959"/>
    </source>
</evidence>
<protein>
    <recommendedName>
        <fullName evidence="9">CRISPR-associated endoribonuclease Cas2</fullName>
        <ecNumber evidence="9">3.1.-.-</ecNumber>
    </recommendedName>
</protein>
<keyword evidence="3 9" id="KW-0540">Nuclease</keyword>
<dbReference type="InterPro" id="IPR021127">
    <property type="entry name" value="CRISPR_associated_Cas2"/>
</dbReference>
<comment type="cofactor">
    <cofactor evidence="1 9">
        <name>Mg(2+)</name>
        <dbReference type="ChEBI" id="CHEBI:18420"/>
    </cofactor>
</comment>
<dbReference type="InterPro" id="IPR019199">
    <property type="entry name" value="Virulence_VapD/CRISPR_Cas2"/>
</dbReference>
<dbReference type="EMBL" id="DYZL01000204">
    <property type="protein sequence ID" value="HJH44144.1"/>
    <property type="molecule type" value="Genomic_DNA"/>
</dbReference>
<keyword evidence="7 9" id="KW-0460">Magnesium</keyword>
<comment type="caution">
    <text evidence="11">The sequence shown here is derived from an EMBL/GenBank/DDBJ whole genome shotgun (WGS) entry which is preliminary data.</text>
</comment>
<reference evidence="11 12" key="1">
    <citation type="journal article" date="2018" name="Int. J. Syst. Evol. Microbiol.">
        <title>Rubneribacter badeniensis gen. nov., sp. nov. and Enteroscipio rubneri gen. nov., sp. nov., new members of the Eggerthellaceae isolated from human faeces.</title>
        <authorList>
            <person name="Danylec N."/>
            <person name="Gobl A."/>
            <person name="Stoll D.A."/>
            <person name="Hetzer B."/>
            <person name="Kulling S.E."/>
            <person name="Huch M."/>
        </authorList>
    </citation>
    <scope>NUCLEOTIDE SEQUENCE [LARGE SCALE GENOMIC DNA]</scope>
    <source>
        <strain evidence="11 12">ResAG-85</strain>
    </source>
</reference>
<dbReference type="GO" id="GO:0004521">
    <property type="term" value="F:RNA endonuclease activity"/>
    <property type="evidence" value="ECO:0007669"/>
    <property type="project" value="InterPro"/>
</dbReference>
<evidence type="ECO:0000256" key="6">
    <source>
        <dbReference type="ARBA" id="ARBA00022801"/>
    </source>
</evidence>
<reference evidence="10" key="3">
    <citation type="submission" date="2021-09" db="EMBL/GenBank/DDBJ databases">
        <authorList>
            <person name="Gilroy R."/>
        </authorList>
    </citation>
    <scope>NUCLEOTIDE SEQUENCE</scope>
    <source>
        <strain evidence="10">USAMLcec12-2067</strain>
    </source>
</reference>
<comment type="function">
    <text evidence="9">CRISPR (clustered regularly interspaced short palindromic repeat), is an adaptive immune system that provides protection against mobile genetic elements (viruses, transposable elements and conjugative plasmids). CRISPR clusters contain sequences complementary to antecedent mobile elements and target invading nucleic acids. CRISPR clusters are transcribed and processed into CRISPR RNA (crRNA). Functions as a ssRNA-specific endoribonuclease. Involved in the integration of spacer DNA into the CRISPR cassette.</text>
</comment>
<organism evidence="11 12">
    <name type="scientific">Rubneribacter badeniensis</name>
    <dbReference type="NCBI Taxonomy" id="2070688"/>
    <lineage>
        <taxon>Bacteria</taxon>
        <taxon>Bacillati</taxon>
        <taxon>Actinomycetota</taxon>
        <taxon>Coriobacteriia</taxon>
        <taxon>Eggerthellales</taxon>
        <taxon>Eggerthellaceae</taxon>
        <taxon>Rubneribacter</taxon>
    </lineage>
</organism>
<gene>
    <name evidence="9 11" type="primary">cas2</name>
    <name evidence="11" type="ORF">C2L80_04780</name>
    <name evidence="10" type="ORF">K8V16_10190</name>
</gene>
<accession>A0A2K2U635</accession>
<dbReference type="EC" id="3.1.-.-" evidence="9"/>
<evidence type="ECO:0000256" key="4">
    <source>
        <dbReference type="ARBA" id="ARBA00022723"/>
    </source>
</evidence>
<evidence type="ECO:0000256" key="1">
    <source>
        <dbReference type="ARBA" id="ARBA00001946"/>
    </source>
</evidence>
<dbReference type="AlphaFoldDB" id="A0A2K2U635"/>
<keyword evidence="5 9" id="KW-0255">Endonuclease</keyword>
<evidence type="ECO:0000256" key="8">
    <source>
        <dbReference type="ARBA" id="ARBA00023118"/>
    </source>
</evidence>
<dbReference type="Proteomes" id="UP000236488">
    <property type="component" value="Unassembled WGS sequence"/>
</dbReference>
<dbReference type="GO" id="GO:0046872">
    <property type="term" value="F:metal ion binding"/>
    <property type="evidence" value="ECO:0007669"/>
    <property type="project" value="UniProtKB-UniRule"/>
</dbReference>
<evidence type="ECO:0000313" key="11">
    <source>
        <dbReference type="EMBL" id="PNV65786.1"/>
    </source>
</evidence>
<dbReference type="GO" id="GO:0016787">
    <property type="term" value="F:hydrolase activity"/>
    <property type="evidence" value="ECO:0007669"/>
    <property type="project" value="UniProtKB-KW"/>
</dbReference>
<evidence type="ECO:0000256" key="9">
    <source>
        <dbReference type="HAMAP-Rule" id="MF_01471"/>
    </source>
</evidence>
<dbReference type="NCBIfam" id="TIGR01573">
    <property type="entry name" value="cas2"/>
    <property type="match status" value="1"/>
</dbReference>
<name>A0A2K2U635_9ACTN</name>
<dbReference type="HAMAP" id="MF_01471">
    <property type="entry name" value="Cas2"/>
    <property type="match status" value="1"/>
</dbReference>
<dbReference type="Pfam" id="PF09827">
    <property type="entry name" value="CRISPR_Cas2"/>
    <property type="match status" value="1"/>
</dbReference>
<dbReference type="SUPFAM" id="SSF143430">
    <property type="entry name" value="TTP0101/SSO1404-like"/>
    <property type="match status" value="1"/>
</dbReference>
<evidence type="ECO:0000256" key="7">
    <source>
        <dbReference type="ARBA" id="ARBA00022842"/>
    </source>
</evidence>
<keyword evidence="8 9" id="KW-0051">Antiviral defense</keyword>
<evidence type="ECO:0000256" key="5">
    <source>
        <dbReference type="ARBA" id="ARBA00022759"/>
    </source>
</evidence>
<keyword evidence="4 9" id="KW-0479">Metal-binding</keyword>
<dbReference type="GO" id="GO:0051607">
    <property type="term" value="P:defense response to virus"/>
    <property type="evidence" value="ECO:0007669"/>
    <property type="project" value="UniProtKB-UniRule"/>
</dbReference>
<evidence type="ECO:0000313" key="12">
    <source>
        <dbReference type="Proteomes" id="UP000236488"/>
    </source>
</evidence>
<dbReference type="Proteomes" id="UP000789325">
    <property type="component" value="Unassembled WGS sequence"/>
</dbReference>
<evidence type="ECO:0000256" key="3">
    <source>
        <dbReference type="ARBA" id="ARBA00022722"/>
    </source>
</evidence>
<comment type="similarity">
    <text evidence="2 9">Belongs to the CRISPR-associated endoribonuclease Cas2 protein family.</text>
</comment>
<dbReference type="EMBL" id="PPEL01000017">
    <property type="protein sequence ID" value="PNV65786.1"/>
    <property type="molecule type" value="Genomic_DNA"/>
</dbReference>
<feature type="binding site" evidence="9">
    <location>
        <position position="8"/>
    </location>
    <ligand>
        <name>Mg(2+)</name>
        <dbReference type="ChEBI" id="CHEBI:18420"/>
        <note>catalytic</note>
    </ligand>
</feature>
<dbReference type="GO" id="GO:0043571">
    <property type="term" value="P:maintenance of CRISPR repeat elements"/>
    <property type="evidence" value="ECO:0007669"/>
    <property type="project" value="UniProtKB-UniRule"/>
</dbReference>